<keyword evidence="5" id="KW-0808">Transferase</keyword>
<sequence>MLLALESIFEANRPLIIFAYGLVFFVLGLAIALQSRRHSRLALARSLNWLATFGFIHAFYEWGALFIPIQATYLPEPFVDLLWSLHLGLLAISFACLFQFGVEMLRPLKPRWSVLAWLPAILLTLWALAAMLHLGLRAHDFLAWRVPAGIWARYLLGFPGALLTAYGLRRQAYELIAPIAEPGVVGTLRQAGLALAGYAFFGGLVVPPAEFFPANVLNTAALEALLAVPVPVYRSLLGLTLTWSIVRALEVFEVEADRRIREMEERQILAAERERIGRDLHDRTLQLVFAAGLLIKSGRRALDDAHPSAVPLDQAVRQLDEAARDIRDHIGQLRAEAHACNLRDGLLQLCRERSLSSVIQVDVKLDLPPDHPIPPAEAGHLLAIASEALSNAARHSRASRVDLEARASADGLELLIVDNGVGLPEGHTAGHGLRNMRERAWVLGGSFEIRRRPEGGTSVRVTVPRGENGAA</sequence>
<dbReference type="Gene3D" id="3.30.565.10">
    <property type="entry name" value="Histidine kinase-like ATPase, C-terminal domain"/>
    <property type="match status" value="1"/>
</dbReference>
<reference evidence="14" key="1">
    <citation type="submission" date="2015-07" db="EMBL/GenBank/DDBJ databases">
        <title>Complete genome sequence and phylogenetic analysis of Limnochorda pilosa.</title>
        <authorList>
            <person name="Watanabe M."/>
            <person name="Kojima H."/>
            <person name="Fukui M."/>
        </authorList>
    </citation>
    <scope>NUCLEOTIDE SEQUENCE [LARGE SCALE GENOMIC DNA]</scope>
    <source>
        <strain evidence="14">HC45</strain>
    </source>
</reference>
<dbReference type="EMBL" id="AP014924">
    <property type="protein sequence ID" value="BAS26918.1"/>
    <property type="molecule type" value="Genomic_DNA"/>
</dbReference>
<keyword evidence="7 13" id="KW-0418">Kinase</keyword>
<dbReference type="OrthoDB" id="9781904at2"/>
<dbReference type="InterPro" id="IPR005467">
    <property type="entry name" value="His_kinase_dom"/>
</dbReference>
<dbReference type="PANTHER" id="PTHR24421">
    <property type="entry name" value="NITRATE/NITRITE SENSOR PROTEIN NARX-RELATED"/>
    <property type="match status" value="1"/>
</dbReference>
<evidence type="ECO:0000256" key="6">
    <source>
        <dbReference type="ARBA" id="ARBA00022692"/>
    </source>
</evidence>
<evidence type="ECO:0000256" key="7">
    <source>
        <dbReference type="ARBA" id="ARBA00022777"/>
    </source>
</evidence>
<dbReference type="AlphaFoldDB" id="A0A0K2SII3"/>
<evidence type="ECO:0000256" key="5">
    <source>
        <dbReference type="ARBA" id="ARBA00022679"/>
    </source>
</evidence>
<evidence type="ECO:0000256" key="10">
    <source>
        <dbReference type="ARBA" id="ARBA00023136"/>
    </source>
</evidence>
<dbReference type="InterPro" id="IPR011712">
    <property type="entry name" value="Sig_transdc_His_kin_sub3_dim/P"/>
</dbReference>
<keyword evidence="9" id="KW-0902">Two-component regulatory system</keyword>
<feature type="transmembrane region" description="Helical" evidence="11">
    <location>
        <begin position="81"/>
        <end position="102"/>
    </location>
</feature>
<keyword evidence="10 11" id="KW-0472">Membrane</keyword>
<evidence type="ECO:0000313" key="13">
    <source>
        <dbReference type="EMBL" id="BAS26918.1"/>
    </source>
</evidence>
<comment type="subcellular location">
    <subcellularLocation>
        <location evidence="2">Cell membrane</location>
        <topology evidence="2">Multi-pass membrane protein</topology>
    </subcellularLocation>
</comment>
<keyword evidence="14" id="KW-1185">Reference proteome</keyword>
<dbReference type="PATRIC" id="fig|1555112.3.peg.1108"/>
<keyword evidence="4" id="KW-1003">Cell membrane</keyword>
<evidence type="ECO:0000259" key="12">
    <source>
        <dbReference type="PROSITE" id="PS50109"/>
    </source>
</evidence>
<evidence type="ECO:0000313" key="14">
    <source>
        <dbReference type="Proteomes" id="UP000065807"/>
    </source>
</evidence>
<reference evidence="14" key="2">
    <citation type="journal article" date="2016" name="Int. J. Syst. Evol. Microbiol.">
        <title>Complete genome sequence and cell structure of Limnochorda pilosa, a Gram-negative spore-former within the phylum Firmicutes.</title>
        <authorList>
            <person name="Watanabe M."/>
            <person name="Kojima H."/>
            <person name="Fukui M."/>
        </authorList>
    </citation>
    <scope>NUCLEOTIDE SEQUENCE [LARGE SCALE GENOMIC DNA]</scope>
    <source>
        <strain evidence="14">HC45</strain>
    </source>
</reference>
<dbReference type="RefSeq" id="WP_068135075.1">
    <property type="nucleotide sequence ID" value="NZ_AP014924.1"/>
</dbReference>
<dbReference type="Gene3D" id="1.20.5.1930">
    <property type="match status" value="1"/>
</dbReference>
<evidence type="ECO:0000256" key="11">
    <source>
        <dbReference type="SAM" id="Phobius"/>
    </source>
</evidence>
<feature type="domain" description="Histidine kinase" evidence="12">
    <location>
        <begin position="360"/>
        <end position="467"/>
    </location>
</feature>
<protein>
    <recommendedName>
        <fullName evidence="3">histidine kinase</fullName>
        <ecNumber evidence="3">2.7.13.3</ecNumber>
    </recommendedName>
</protein>
<dbReference type="GO" id="GO:0000155">
    <property type="term" value="F:phosphorelay sensor kinase activity"/>
    <property type="evidence" value="ECO:0007669"/>
    <property type="project" value="InterPro"/>
</dbReference>
<evidence type="ECO:0000256" key="9">
    <source>
        <dbReference type="ARBA" id="ARBA00023012"/>
    </source>
</evidence>
<keyword evidence="6 11" id="KW-0812">Transmembrane</keyword>
<evidence type="ECO:0000256" key="8">
    <source>
        <dbReference type="ARBA" id="ARBA00022989"/>
    </source>
</evidence>
<dbReference type="InterPro" id="IPR050482">
    <property type="entry name" value="Sensor_HK_TwoCompSys"/>
</dbReference>
<dbReference type="SMART" id="SM00387">
    <property type="entry name" value="HATPase_c"/>
    <property type="match status" value="1"/>
</dbReference>
<name>A0A0K2SII3_LIMPI</name>
<evidence type="ECO:0000256" key="4">
    <source>
        <dbReference type="ARBA" id="ARBA00022475"/>
    </source>
</evidence>
<comment type="catalytic activity">
    <reaction evidence="1">
        <text>ATP + protein L-histidine = ADP + protein N-phospho-L-histidine.</text>
        <dbReference type="EC" id="2.7.13.3"/>
    </reaction>
</comment>
<feature type="transmembrane region" description="Helical" evidence="11">
    <location>
        <begin position="47"/>
        <end position="69"/>
    </location>
</feature>
<feature type="transmembrane region" description="Helical" evidence="11">
    <location>
        <begin position="15"/>
        <end position="35"/>
    </location>
</feature>
<dbReference type="Pfam" id="PF02518">
    <property type="entry name" value="HATPase_c"/>
    <property type="match status" value="1"/>
</dbReference>
<accession>A0A0K2SII3</accession>
<organism evidence="13 14">
    <name type="scientific">Limnochorda pilosa</name>
    <dbReference type="NCBI Taxonomy" id="1555112"/>
    <lineage>
        <taxon>Bacteria</taxon>
        <taxon>Bacillati</taxon>
        <taxon>Bacillota</taxon>
        <taxon>Limnochordia</taxon>
        <taxon>Limnochordales</taxon>
        <taxon>Limnochordaceae</taxon>
        <taxon>Limnochorda</taxon>
    </lineage>
</organism>
<evidence type="ECO:0000256" key="1">
    <source>
        <dbReference type="ARBA" id="ARBA00000085"/>
    </source>
</evidence>
<dbReference type="PANTHER" id="PTHR24421:SF37">
    <property type="entry name" value="SENSOR HISTIDINE KINASE NARS"/>
    <property type="match status" value="1"/>
</dbReference>
<feature type="transmembrane region" description="Helical" evidence="11">
    <location>
        <begin position="114"/>
        <end position="136"/>
    </location>
</feature>
<dbReference type="CDD" id="cd16917">
    <property type="entry name" value="HATPase_UhpB-NarQ-NarX-like"/>
    <property type="match status" value="1"/>
</dbReference>
<dbReference type="STRING" id="1555112.LIP_1061"/>
<dbReference type="EC" id="2.7.13.3" evidence="3"/>
<dbReference type="GO" id="GO:0046983">
    <property type="term" value="F:protein dimerization activity"/>
    <property type="evidence" value="ECO:0007669"/>
    <property type="project" value="InterPro"/>
</dbReference>
<feature type="transmembrane region" description="Helical" evidence="11">
    <location>
        <begin position="148"/>
        <end position="168"/>
    </location>
</feature>
<gene>
    <name evidence="13" type="ORF">LIP_1061</name>
</gene>
<dbReference type="InterPro" id="IPR003594">
    <property type="entry name" value="HATPase_dom"/>
</dbReference>
<dbReference type="PROSITE" id="PS50109">
    <property type="entry name" value="HIS_KIN"/>
    <property type="match status" value="1"/>
</dbReference>
<dbReference type="KEGG" id="lpil:LIP_1061"/>
<keyword evidence="8 11" id="KW-1133">Transmembrane helix</keyword>
<dbReference type="GO" id="GO:0005886">
    <property type="term" value="C:plasma membrane"/>
    <property type="evidence" value="ECO:0007669"/>
    <property type="project" value="UniProtKB-SubCell"/>
</dbReference>
<dbReference type="Proteomes" id="UP000065807">
    <property type="component" value="Chromosome"/>
</dbReference>
<dbReference type="SUPFAM" id="SSF55874">
    <property type="entry name" value="ATPase domain of HSP90 chaperone/DNA topoisomerase II/histidine kinase"/>
    <property type="match status" value="1"/>
</dbReference>
<dbReference type="Pfam" id="PF07730">
    <property type="entry name" value="HisKA_3"/>
    <property type="match status" value="1"/>
</dbReference>
<evidence type="ECO:0000256" key="2">
    <source>
        <dbReference type="ARBA" id="ARBA00004651"/>
    </source>
</evidence>
<evidence type="ECO:0000256" key="3">
    <source>
        <dbReference type="ARBA" id="ARBA00012438"/>
    </source>
</evidence>
<proteinExistence type="predicted"/>
<dbReference type="InterPro" id="IPR036890">
    <property type="entry name" value="HATPase_C_sf"/>
</dbReference>